<gene>
    <name evidence="1" type="ORF">P0Y65_12035</name>
</gene>
<dbReference type="NCBIfam" id="TIGR02444">
    <property type="entry name" value="TIGR02444 family protein"/>
    <property type="match status" value="1"/>
</dbReference>
<dbReference type="AlphaFoldDB" id="A0AAJ5VRJ8"/>
<name>A0AAJ5VRJ8_9HYPH</name>
<dbReference type="Proteomes" id="UP001217476">
    <property type="component" value="Chromosome"/>
</dbReference>
<evidence type="ECO:0000313" key="2">
    <source>
        <dbReference type="Proteomes" id="UP001217476"/>
    </source>
</evidence>
<protein>
    <submittedName>
        <fullName evidence="1">TIGR02444 family protein</fullName>
    </submittedName>
</protein>
<evidence type="ECO:0000313" key="1">
    <source>
        <dbReference type="EMBL" id="WEK02937.1"/>
    </source>
</evidence>
<proteinExistence type="predicted"/>
<organism evidence="1 2">
    <name type="scientific">Candidatus Devosia phytovorans</name>
    <dbReference type="NCBI Taxonomy" id="3121372"/>
    <lineage>
        <taxon>Bacteria</taxon>
        <taxon>Pseudomonadati</taxon>
        <taxon>Pseudomonadota</taxon>
        <taxon>Alphaproteobacteria</taxon>
        <taxon>Hyphomicrobiales</taxon>
        <taxon>Devosiaceae</taxon>
        <taxon>Devosia</taxon>
    </lineage>
</organism>
<dbReference type="Pfam" id="PF09523">
    <property type="entry name" value="DUF2390"/>
    <property type="match status" value="1"/>
</dbReference>
<accession>A0AAJ5VRJ8</accession>
<dbReference type="InterPro" id="IPR012659">
    <property type="entry name" value="CHP02444"/>
</dbReference>
<reference evidence="1" key="1">
    <citation type="submission" date="2023-03" db="EMBL/GenBank/DDBJ databases">
        <title>Andean soil-derived lignocellulolytic bacterial consortium as a source of novel taxa and putative plastic-active enzymes.</title>
        <authorList>
            <person name="Diaz-Garcia L."/>
            <person name="Chuvochina M."/>
            <person name="Feuerriegel G."/>
            <person name="Bunk B."/>
            <person name="Sproer C."/>
            <person name="Streit W.R."/>
            <person name="Rodriguez L.M."/>
            <person name="Overmann J."/>
            <person name="Jimenez D.J."/>
        </authorList>
    </citation>
    <scope>NUCLEOTIDE SEQUENCE</scope>
    <source>
        <strain evidence="1">MAG 4196</strain>
    </source>
</reference>
<sequence length="166" mass="18509">MTSTGFLKRLWPDMCAAYRDGDLARACLSVQEGYDLDVPLLLVLCLADRAGHLIGREALTKLIEDCDAWRGAAILPLRFARREMKGKFTDPAELGLRDDIKRLELEAERLQVLRLAETFPPARDDAESTALTYLAIRGAPALAATDFIKTFHQAYDAQVLRSMALD</sequence>
<dbReference type="EMBL" id="CP119312">
    <property type="protein sequence ID" value="WEK02937.1"/>
    <property type="molecule type" value="Genomic_DNA"/>
</dbReference>